<feature type="compositionally biased region" description="Low complexity" evidence="1">
    <location>
        <begin position="106"/>
        <end position="118"/>
    </location>
</feature>
<keyword evidence="3" id="KW-1185">Reference proteome</keyword>
<accession>A0AAE0GYZ6</accession>
<name>A0AAE0GYZ6_9CHLO</name>
<evidence type="ECO:0000256" key="1">
    <source>
        <dbReference type="SAM" id="MobiDB-lite"/>
    </source>
</evidence>
<sequence length="179" mass="19547">MQPTPDLTLLVHRGEPITRDTFRFLSRTGKMGDVSPLQWTTSTSSHGQFYYDAIKTGTCVSKPKNYTSHPSLPSTQEFQSSSIMHRAARSPTRIPRATVRPMGTASSVSPVRSRPSVRTPKDPKEPAFYDQLTGTLQEYKPGSGSQKQVAKPPATIVAGVSTSHLNLIYSPNGHMTGAF</sequence>
<dbReference type="EMBL" id="LGRX02001189">
    <property type="protein sequence ID" value="KAK3286691.1"/>
    <property type="molecule type" value="Genomic_DNA"/>
</dbReference>
<evidence type="ECO:0000313" key="3">
    <source>
        <dbReference type="Proteomes" id="UP001190700"/>
    </source>
</evidence>
<feature type="compositionally biased region" description="Polar residues" evidence="1">
    <location>
        <begin position="65"/>
        <end position="83"/>
    </location>
</feature>
<gene>
    <name evidence="2" type="ORF">CYMTET_5760</name>
</gene>
<reference evidence="2 3" key="1">
    <citation type="journal article" date="2015" name="Genome Biol. Evol.">
        <title>Comparative Genomics of a Bacterivorous Green Alga Reveals Evolutionary Causalities and Consequences of Phago-Mixotrophic Mode of Nutrition.</title>
        <authorList>
            <person name="Burns J.A."/>
            <person name="Paasch A."/>
            <person name="Narechania A."/>
            <person name="Kim E."/>
        </authorList>
    </citation>
    <scope>NUCLEOTIDE SEQUENCE [LARGE SCALE GENOMIC DNA]</scope>
    <source>
        <strain evidence="2 3">PLY_AMNH</strain>
    </source>
</reference>
<feature type="region of interest" description="Disordered" evidence="1">
    <location>
        <begin position="65"/>
        <end position="126"/>
    </location>
</feature>
<organism evidence="2 3">
    <name type="scientific">Cymbomonas tetramitiformis</name>
    <dbReference type="NCBI Taxonomy" id="36881"/>
    <lineage>
        <taxon>Eukaryota</taxon>
        <taxon>Viridiplantae</taxon>
        <taxon>Chlorophyta</taxon>
        <taxon>Pyramimonadophyceae</taxon>
        <taxon>Pyramimonadales</taxon>
        <taxon>Pyramimonadaceae</taxon>
        <taxon>Cymbomonas</taxon>
    </lineage>
</organism>
<comment type="caution">
    <text evidence="2">The sequence shown here is derived from an EMBL/GenBank/DDBJ whole genome shotgun (WGS) entry which is preliminary data.</text>
</comment>
<dbReference type="AlphaFoldDB" id="A0AAE0GYZ6"/>
<dbReference type="Proteomes" id="UP001190700">
    <property type="component" value="Unassembled WGS sequence"/>
</dbReference>
<protein>
    <submittedName>
        <fullName evidence="2">Uncharacterized protein</fullName>
    </submittedName>
</protein>
<proteinExistence type="predicted"/>
<evidence type="ECO:0000313" key="2">
    <source>
        <dbReference type="EMBL" id="KAK3286691.1"/>
    </source>
</evidence>